<accession>A0ACC1MTG8</accession>
<sequence length="408" mass="45619">MEHSMEHNMEPLMEFHSNLPEMLAVDLEQSSNIFQSKQLTAGAPAPGLADDGDRRRYSLPHNPRYLTPLLLSQQDGVLSNSKSLQTIHQKYSDIFAPLDYHTPKRDSVSSSDSSVDLEPRSISTQDESILTVDTWLESDKHTIPILLHISPTSEYASPLSWINLDGDDEGFSPITQRRRSSMTDFPKYMQQFKSSNETSVETMPSSPRKAVASEASTKLVNEAPPSIPQRRSSLQHEGEMGHNARHSIELWQPNEEPVLTFENSAGPSFLEDEADFTFRNSTSTSPQNDSAFVTPNEYTPINPRTSGESIGLVIASSEVSFEEWLESDRKYFPCREELVALRPIPHEVCELLRSIVKTFPEPLLQCDSQLADTVCKLSREAPSEPPTIEARVEKARSLDECDGATNPA</sequence>
<keyword evidence="2" id="KW-1185">Reference proteome</keyword>
<name>A0ACC1MTG8_9PEZI</name>
<evidence type="ECO:0000313" key="1">
    <source>
        <dbReference type="EMBL" id="KAJ2970272.1"/>
    </source>
</evidence>
<protein>
    <submittedName>
        <fullName evidence="1">Uncharacterized protein</fullName>
    </submittedName>
</protein>
<comment type="caution">
    <text evidence="1">The sequence shown here is derived from an EMBL/GenBank/DDBJ whole genome shotgun (WGS) entry which is preliminary data.</text>
</comment>
<proteinExistence type="predicted"/>
<dbReference type="Proteomes" id="UP001143856">
    <property type="component" value="Unassembled WGS sequence"/>
</dbReference>
<reference evidence="1" key="1">
    <citation type="submission" date="2022-10" db="EMBL/GenBank/DDBJ databases">
        <title>Genome Sequence of Xylaria curta.</title>
        <authorList>
            <person name="Buettner E."/>
        </authorList>
    </citation>
    <scope>NUCLEOTIDE SEQUENCE</scope>
    <source>
        <strain evidence="1">Babe10</strain>
    </source>
</reference>
<gene>
    <name evidence="1" type="ORF">NUW58_g9746</name>
</gene>
<evidence type="ECO:0000313" key="2">
    <source>
        <dbReference type="Proteomes" id="UP001143856"/>
    </source>
</evidence>
<organism evidence="1 2">
    <name type="scientific">Xylaria curta</name>
    <dbReference type="NCBI Taxonomy" id="42375"/>
    <lineage>
        <taxon>Eukaryota</taxon>
        <taxon>Fungi</taxon>
        <taxon>Dikarya</taxon>
        <taxon>Ascomycota</taxon>
        <taxon>Pezizomycotina</taxon>
        <taxon>Sordariomycetes</taxon>
        <taxon>Xylariomycetidae</taxon>
        <taxon>Xylariales</taxon>
        <taxon>Xylariaceae</taxon>
        <taxon>Xylaria</taxon>
    </lineage>
</organism>
<dbReference type="EMBL" id="JAPDGR010003718">
    <property type="protein sequence ID" value="KAJ2970272.1"/>
    <property type="molecule type" value="Genomic_DNA"/>
</dbReference>